<dbReference type="InterPro" id="IPR046357">
    <property type="entry name" value="PPIase_dom_sf"/>
</dbReference>
<dbReference type="InterPro" id="IPR027304">
    <property type="entry name" value="Trigger_fact/SurA_dom_sf"/>
</dbReference>
<dbReference type="PANTHER" id="PTHR47245">
    <property type="entry name" value="PEPTIDYLPROLYL ISOMERASE"/>
    <property type="match status" value="1"/>
</dbReference>
<dbReference type="InterPro" id="IPR050245">
    <property type="entry name" value="PrsA_foldase"/>
</dbReference>
<dbReference type="EMBL" id="UOFY01000045">
    <property type="protein sequence ID" value="VAX10059.1"/>
    <property type="molecule type" value="Genomic_DNA"/>
</dbReference>
<dbReference type="PROSITE" id="PS01096">
    <property type="entry name" value="PPIC_PPIASE_1"/>
    <property type="match status" value="1"/>
</dbReference>
<dbReference type="PROSITE" id="PS50198">
    <property type="entry name" value="PPIC_PPIASE_2"/>
    <property type="match status" value="1"/>
</dbReference>
<organism evidence="7">
    <name type="scientific">hydrothermal vent metagenome</name>
    <dbReference type="NCBI Taxonomy" id="652676"/>
    <lineage>
        <taxon>unclassified sequences</taxon>
        <taxon>metagenomes</taxon>
        <taxon>ecological metagenomes</taxon>
    </lineage>
</organism>
<dbReference type="EC" id="5.2.1.8" evidence="2"/>
<comment type="catalytic activity">
    <reaction evidence="1">
        <text>[protein]-peptidylproline (omega=180) = [protein]-peptidylproline (omega=0)</text>
        <dbReference type="Rhea" id="RHEA:16237"/>
        <dbReference type="Rhea" id="RHEA-COMP:10747"/>
        <dbReference type="Rhea" id="RHEA-COMP:10748"/>
        <dbReference type="ChEBI" id="CHEBI:83833"/>
        <dbReference type="ChEBI" id="CHEBI:83834"/>
        <dbReference type="EC" id="5.2.1.8"/>
    </reaction>
</comment>
<keyword evidence="4" id="KW-0697">Rotamase</keyword>
<dbReference type="InterPro" id="IPR000297">
    <property type="entry name" value="PPIase_PpiC"/>
</dbReference>
<dbReference type="Gene3D" id="3.10.50.40">
    <property type="match status" value="1"/>
</dbReference>
<keyword evidence="3" id="KW-0732">Signal</keyword>
<accession>A0A3B1AVJ1</accession>
<evidence type="ECO:0000256" key="4">
    <source>
        <dbReference type="ARBA" id="ARBA00023110"/>
    </source>
</evidence>
<dbReference type="PANTHER" id="PTHR47245:SF1">
    <property type="entry name" value="FOLDASE PROTEIN PRSA"/>
    <property type="match status" value="1"/>
</dbReference>
<keyword evidence="5" id="KW-0413">Isomerase</keyword>
<name>A0A3B1AVJ1_9ZZZZ</name>
<evidence type="ECO:0000313" key="7">
    <source>
        <dbReference type="EMBL" id="VAX10059.1"/>
    </source>
</evidence>
<gene>
    <name evidence="7" type="ORF">MNBD_GAMMA25-1741</name>
</gene>
<reference evidence="7" key="1">
    <citation type="submission" date="2018-06" db="EMBL/GenBank/DDBJ databases">
        <authorList>
            <person name="Zhirakovskaya E."/>
        </authorList>
    </citation>
    <scope>NUCLEOTIDE SEQUENCE</scope>
</reference>
<evidence type="ECO:0000256" key="5">
    <source>
        <dbReference type="ARBA" id="ARBA00023235"/>
    </source>
</evidence>
<sequence length="295" mass="33237">MMNTAIENINEIPEYAYHLLRAALEKFQTNIPSLSDSQYVQAKNVADKTFALESLVLSTSEAGDTLIPESKLKQALQAVAERYNDHETYLQDLKINGLDEAVLRIALYRELVFDVVMDRVSASAAPISEVDVQLFYQLGRDRFSKPEKRKVRHILITINPDFSENNRDSASLRIHALAKKLKKNSACFGDLAIKNSECPTAIDGGGLGEVARGTLYPELDAELFSLAEGDVSSVIETEMGFHILLCEKIYKSVVVPFSRAKERIEKILEERQRKLCQKAWLQKCQQEQMPGDKKV</sequence>
<dbReference type="SUPFAM" id="SSF54534">
    <property type="entry name" value="FKBP-like"/>
    <property type="match status" value="1"/>
</dbReference>
<protein>
    <recommendedName>
        <fullName evidence="2">peptidylprolyl isomerase</fullName>
        <ecNumber evidence="2">5.2.1.8</ecNumber>
    </recommendedName>
</protein>
<evidence type="ECO:0000256" key="3">
    <source>
        <dbReference type="ARBA" id="ARBA00022729"/>
    </source>
</evidence>
<dbReference type="InterPro" id="IPR023058">
    <property type="entry name" value="PPIase_PpiC_CS"/>
</dbReference>
<dbReference type="SUPFAM" id="SSF109998">
    <property type="entry name" value="Triger factor/SurA peptide-binding domain-like"/>
    <property type="match status" value="1"/>
</dbReference>
<proteinExistence type="predicted"/>
<dbReference type="Pfam" id="PF00639">
    <property type="entry name" value="Rotamase"/>
    <property type="match status" value="1"/>
</dbReference>
<dbReference type="AlphaFoldDB" id="A0A3B1AVJ1"/>
<evidence type="ECO:0000256" key="2">
    <source>
        <dbReference type="ARBA" id="ARBA00013194"/>
    </source>
</evidence>
<dbReference type="InterPro" id="IPR014282">
    <property type="entry name" value="Nitrogen_fix_NifM"/>
</dbReference>
<evidence type="ECO:0000256" key="1">
    <source>
        <dbReference type="ARBA" id="ARBA00000971"/>
    </source>
</evidence>
<evidence type="ECO:0000259" key="6">
    <source>
        <dbReference type="PROSITE" id="PS50198"/>
    </source>
</evidence>
<dbReference type="GO" id="GO:0003755">
    <property type="term" value="F:peptidyl-prolyl cis-trans isomerase activity"/>
    <property type="evidence" value="ECO:0007669"/>
    <property type="project" value="UniProtKB-KW"/>
</dbReference>
<feature type="domain" description="PpiC" evidence="6">
    <location>
        <begin position="146"/>
        <end position="248"/>
    </location>
</feature>
<dbReference type="NCBIfam" id="TIGR02933">
    <property type="entry name" value="nifM_nitrog"/>
    <property type="match status" value="1"/>
</dbReference>